<dbReference type="EMBL" id="LR797253">
    <property type="protein sequence ID" value="CAB4197183.1"/>
    <property type="molecule type" value="Genomic_DNA"/>
</dbReference>
<proteinExistence type="predicted"/>
<sequence length="85" mass="9177">MLQDIYNEAYAAGHAAAQREIDRTPLRGSLSTVDVLSSLASYLHKAEGLTVDYCLLMALVILGVEHREDADVFVRAAKAQMGGKA</sequence>
<name>A0A6J5RII3_9CAUD</name>
<accession>A0A6J5RII3</accession>
<gene>
    <name evidence="1" type="ORF">UFOVP1304_57</name>
</gene>
<reference evidence="1" key="1">
    <citation type="submission" date="2020-05" db="EMBL/GenBank/DDBJ databases">
        <authorList>
            <person name="Chiriac C."/>
            <person name="Salcher M."/>
            <person name="Ghai R."/>
            <person name="Kavagutti S V."/>
        </authorList>
    </citation>
    <scope>NUCLEOTIDE SEQUENCE</scope>
</reference>
<evidence type="ECO:0000313" key="1">
    <source>
        <dbReference type="EMBL" id="CAB4197183.1"/>
    </source>
</evidence>
<protein>
    <submittedName>
        <fullName evidence="1">Uncharacterized protein</fullName>
    </submittedName>
</protein>
<organism evidence="1">
    <name type="scientific">uncultured Caudovirales phage</name>
    <dbReference type="NCBI Taxonomy" id="2100421"/>
    <lineage>
        <taxon>Viruses</taxon>
        <taxon>Duplodnaviria</taxon>
        <taxon>Heunggongvirae</taxon>
        <taxon>Uroviricota</taxon>
        <taxon>Caudoviricetes</taxon>
        <taxon>Peduoviridae</taxon>
        <taxon>Maltschvirus</taxon>
        <taxon>Maltschvirus maltsch</taxon>
    </lineage>
</organism>